<sequence length="124" mass="13621">MHIAGLAGLGITGALLLSDRVDFVSFARGATDVRNDISTLQSTLPAQQGDGSILEEVTFDGRLVTLQFVADERIELNVWRRGDEKARCGMWKKALRSRQVASVEYRYRVGGSISSVFIDRAVCS</sequence>
<dbReference type="EMBL" id="LDQA01000016">
    <property type="protein sequence ID" value="KTR06598.1"/>
    <property type="molecule type" value="Genomic_DNA"/>
</dbReference>
<dbReference type="AlphaFoldDB" id="A0A175RE68"/>
<evidence type="ECO:0000313" key="2">
    <source>
        <dbReference type="EMBL" id="KTR06598.1"/>
    </source>
</evidence>
<keyword evidence="4" id="KW-1185">Reference proteome</keyword>
<dbReference type="Proteomes" id="UP000078272">
    <property type="component" value="Unassembled WGS sequence"/>
</dbReference>
<name>A0A175RE68_9HYPH</name>
<dbReference type="Proteomes" id="UP000078529">
    <property type="component" value="Unassembled WGS sequence"/>
</dbReference>
<gene>
    <name evidence="1" type="ORF">NS226_02960</name>
    <name evidence="2" type="ORF">NS365_06900</name>
</gene>
<protein>
    <submittedName>
        <fullName evidence="1">Uncharacterized protein</fullName>
    </submittedName>
</protein>
<evidence type="ECO:0000313" key="4">
    <source>
        <dbReference type="Proteomes" id="UP000078529"/>
    </source>
</evidence>
<dbReference type="RefSeq" id="WP_058599550.1">
    <property type="nucleotide sequence ID" value="NZ_LDPZ01000006.1"/>
</dbReference>
<accession>A0A175RE68</accession>
<dbReference type="OrthoDB" id="7906228at2"/>
<dbReference type="EMBL" id="LDPZ01000006">
    <property type="protein sequence ID" value="KTQ97641.1"/>
    <property type="molecule type" value="Genomic_DNA"/>
</dbReference>
<comment type="caution">
    <text evidence="1">The sequence shown here is derived from an EMBL/GenBank/DDBJ whole genome shotgun (WGS) entry which is preliminary data.</text>
</comment>
<evidence type="ECO:0000313" key="1">
    <source>
        <dbReference type="EMBL" id="KTQ97641.1"/>
    </source>
</evidence>
<evidence type="ECO:0000313" key="3">
    <source>
        <dbReference type="Proteomes" id="UP000078272"/>
    </source>
</evidence>
<reference evidence="3 4" key="1">
    <citation type="journal article" date="2016" name="Front. Microbiol.">
        <title>Genomic Resource of Rice Seed Associated Bacteria.</title>
        <authorList>
            <person name="Midha S."/>
            <person name="Bansal K."/>
            <person name="Sharma S."/>
            <person name="Kumar N."/>
            <person name="Patil P.P."/>
            <person name="Chaudhry V."/>
            <person name="Patil P.B."/>
        </authorList>
    </citation>
    <scope>NUCLEOTIDE SEQUENCE [LARGE SCALE GENOMIC DNA]</scope>
    <source>
        <strain evidence="1 3">NS226</strain>
        <strain evidence="2 4">NS365</strain>
    </source>
</reference>
<organism evidence="1 3">
    <name type="scientific">Aureimonas ureilytica</name>
    <dbReference type="NCBI Taxonomy" id="401562"/>
    <lineage>
        <taxon>Bacteria</taxon>
        <taxon>Pseudomonadati</taxon>
        <taxon>Pseudomonadota</taxon>
        <taxon>Alphaproteobacteria</taxon>
        <taxon>Hyphomicrobiales</taxon>
        <taxon>Aurantimonadaceae</taxon>
        <taxon>Aureimonas</taxon>
    </lineage>
</organism>
<proteinExistence type="predicted"/>
<dbReference type="PATRIC" id="fig|401562.3.peg.4109"/>